<dbReference type="RefSeq" id="WP_275581888.1">
    <property type="nucleotide sequence ID" value="NZ_JAFBEC010000010.1"/>
</dbReference>
<proteinExistence type="predicted"/>
<comment type="caution">
    <text evidence="2">The sequence shown here is derived from an EMBL/GenBank/DDBJ whole genome shotgun (WGS) entry which is preliminary data.</text>
</comment>
<evidence type="ECO:0000313" key="2">
    <source>
        <dbReference type="EMBL" id="MBM7634234.1"/>
    </source>
</evidence>
<keyword evidence="1" id="KW-0812">Transmembrane</keyword>
<reference evidence="2 3" key="1">
    <citation type="submission" date="2021-01" db="EMBL/GenBank/DDBJ databases">
        <title>Genomic Encyclopedia of Type Strains, Phase IV (KMG-IV): sequencing the most valuable type-strain genomes for metagenomic binning, comparative biology and taxonomic classification.</title>
        <authorList>
            <person name="Goeker M."/>
        </authorList>
    </citation>
    <scope>NUCLEOTIDE SEQUENCE [LARGE SCALE GENOMIC DNA]</scope>
    <source>
        <strain evidence="2 3">DSM 25540</strain>
    </source>
</reference>
<gene>
    <name evidence="2" type="ORF">JOD17_003336</name>
</gene>
<protein>
    <submittedName>
        <fullName evidence="2">Uncharacterized protein</fullName>
    </submittedName>
</protein>
<dbReference type="EMBL" id="JAFBEC010000010">
    <property type="protein sequence ID" value="MBM7634234.1"/>
    <property type="molecule type" value="Genomic_DNA"/>
</dbReference>
<dbReference type="Proteomes" id="UP000741863">
    <property type="component" value="Unassembled WGS sequence"/>
</dbReference>
<organism evidence="2 3">
    <name type="scientific">Geomicrobium sediminis</name>
    <dbReference type="NCBI Taxonomy" id="1347788"/>
    <lineage>
        <taxon>Bacteria</taxon>
        <taxon>Bacillati</taxon>
        <taxon>Bacillota</taxon>
        <taxon>Bacilli</taxon>
        <taxon>Bacillales</taxon>
        <taxon>Geomicrobium</taxon>
    </lineage>
</organism>
<evidence type="ECO:0000256" key="1">
    <source>
        <dbReference type="SAM" id="Phobius"/>
    </source>
</evidence>
<keyword evidence="1" id="KW-0472">Membrane</keyword>
<keyword evidence="3" id="KW-1185">Reference proteome</keyword>
<evidence type="ECO:0000313" key="3">
    <source>
        <dbReference type="Proteomes" id="UP000741863"/>
    </source>
</evidence>
<accession>A0ABS2PFM5</accession>
<sequence length="41" mass="4763">MELKDQSNFLLIIVFVIYSLFSSGYSRDDEDTENSDIVFLV</sequence>
<feature type="transmembrane region" description="Helical" evidence="1">
    <location>
        <begin position="7"/>
        <end position="25"/>
    </location>
</feature>
<name>A0ABS2PFM5_9BACL</name>
<keyword evidence="1" id="KW-1133">Transmembrane helix</keyword>